<comment type="caution">
    <text evidence="1">The sequence shown here is derived from an EMBL/GenBank/DDBJ whole genome shotgun (WGS) entry which is preliminary data.</text>
</comment>
<protein>
    <submittedName>
        <fullName evidence="1">Uncharacterized protein</fullName>
    </submittedName>
</protein>
<organism evidence="1 2">
    <name type="scientific">Paramecium octaurelia</name>
    <dbReference type="NCBI Taxonomy" id="43137"/>
    <lineage>
        <taxon>Eukaryota</taxon>
        <taxon>Sar</taxon>
        <taxon>Alveolata</taxon>
        <taxon>Ciliophora</taxon>
        <taxon>Intramacronucleata</taxon>
        <taxon>Oligohymenophorea</taxon>
        <taxon>Peniculida</taxon>
        <taxon>Parameciidae</taxon>
        <taxon>Paramecium</taxon>
    </lineage>
</organism>
<evidence type="ECO:0000313" key="2">
    <source>
        <dbReference type="Proteomes" id="UP000683925"/>
    </source>
</evidence>
<name>A0A8S1WQ25_PAROT</name>
<keyword evidence="2" id="KW-1185">Reference proteome</keyword>
<dbReference type="Proteomes" id="UP000683925">
    <property type="component" value="Unassembled WGS sequence"/>
</dbReference>
<reference evidence="1" key="1">
    <citation type="submission" date="2021-01" db="EMBL/GenBank/DDBJ databases">
        <authorList>
            <consortium name="Genoscope - CEA"/>
            <person name="William W."/>
        </authorList>
    </citation>
    <scope>NUCLEOTIDE SEQUENCE</scope>
</reference>
<evidence type="ECO:0000313" key="1">
    <source>
        <dbReference type="EMBL" id="CAD8187786.1"/>
    </source>
</evidence>
<dbReference type="OMA" id="CWNELMG"/>
<sequence>MFETQFSLDQQELETQQSLPILESFPSSPIIQLRIDTLESILRFNIQEEESSMNELGSQYVIHLDINDSIEQKQCLKDIVNTTYHPSRLFGKKHYQAYQRLCWNELMGINNIEELSEESFEEGQGIRNNILSTLAQIQSTLIYQDQEERNPAGHNIKSNQQIQSEGCNLNNISLASESISDTELDNEYKNDVEQKIQNYNSNCNILEKFTAQYKSQSQIDNF</sequence>
<dbReference type="AlphaFoldDB" id="A0A8S1WQ25"/>
<dbReference type="OrthoDB" id="309784at2759"/>
<proteinExistence type="predicted"/>
<gene>
    <name evidence="1" type="ORF">POCTA_138.1.T0910065</name>
</gene>
<dbReference type="EMBL" id="CAJJDP010000090">
    <property type="protein sequence ID" value="CAD8187786.1"/>
    <property type="molecule type" value="Genomic_DNA"/>
</dbReference>
<accession>A0A8S1WQ25</accession>